<dbReference type="EMBL" id="JAHXCP010000005">
    <property type="protein sequence ID" value="MBW4754423.1"/>
    <property type="molecule type" value="Genomic_DNA"/>
</dbReference>
<accession>A0ABS6Y4J9</accession>
<evidence type="ECO:0000313" key="2">
    <source>
        <dbReference type="EMBL" id="MBW4754423.1"/>
    </source>
</evidence>
<organism evidence="2 3">
    <name type="scientific">Prevotella melaninogenica</name>
    <dbReference type="NCBI Taxonomy" id="28132"/>
    <lineage>
        <taxon>Bacteria</taxon>
        <taxon>Pseudomonadati</taxon>
        <taxon>Bacteroidota</taxon>
        <taxon>Bacteroidia</taxon>
        <taxon>Bacteroidales</taxon>
        <taxon>Prevotellaceae</taxon>
        <taxon>Prevotella</taxon>
    </lineage>
</organism>
<dbReference type="NCBIfam" id="TIGR03780">
    <property type="entry name" value="Bac_Flav_CT_N"/>
    <property type="match status" value="1"/>
</dbReference>
<evidence type="ECO:0000256" key="1">
    <source>
        <dbReference type="SAM" id="SignalP"/>
    </source>
</evidence>
<protein>
    <submittedName>
        <fullName evidence="2">Conjugative transposon protein TraN</fullName>
    </submittedName>
</protein>
<gene>
    <name evidence="2" type="primary">traN</name>
    <name evidence="2" type="ORF">KZO77_05115</name>
</gene>
<keyword evidence="1" id="KW-0732">Signal</keyword>
<comment type="caution">
    <text evidence="2">The sequence shown here is derived from an EMBL/GenBank/DDBJ whole genome shotgun (WGS) entry which is preliminary data.</text>
</comment>
<evidence type="ECO:0000313" key="3">
    <source>
        <dbReference type="Proteomes" id="UP000812077"/>
    </source>
</evidence>
<dbReference type="InterPro" id="IPR022298">
    <property type="entry name" value="Conjug_transposon_TraN"/>
</dbReference>
<dbReference type="RefSeq" id="WP_204865093.1">
    <property type="nucleotide sequence ID" value="NZ_CABFMA010000005.1"/>
</dbReference>
<dbReference type="Proteomes" id="UP000812077">
    <property type="component" value="Unassembled WGS sequence"/>
</dbReference>
<reference evidence="2 3" key="1">
    <citation type="submission" date="2021-07" db="EMBL/GenBank/DDBJ databases">
        <title>Genomic diversity and antimicrobial resistance of Prevotella spp. isolated from chronic lung disease airways.</title>
        <authorList>
            <person name="Webb K.A."/>
            <person name="Olagoke O.S."/>
            <person name="Baird T."/>
            <person name="Neill J."/>
            <person name="Pham A."/>
            <person name="Wells T.J."/>
            <person name="Ramsay K.A."/>
            <person name="Bell S.C."/>
            <person name="Sarovich D.S."/>
            <person name="Price E.P."/>
        </authorList>
    </citation>
    <scope>NUCLEOTIDE SEQUENCE [LARGE SCALE GENOMIC DNA]</scope>
    <source>
        <strain evidence="2 3">SCHI0027.S.6</strain>
    </source>
</reference>
<feature type="chain" id="PRO_5045409752" evidence="1">
    <location>
        <begin position="28"/>
        <end position="286"/>
    </location>
</feature>
<sequence length="286" mass="32365">MNIFNYFNIGRKAVALAAFLFTTSTFAQKTCMDVEKVTVNENVTTVITASEPIQVVDISTDKVAGANPLENVVTVKPKQGGYKDGEVLAIVTVITERYRVQYSLVYTTHIDEAVSDKEVELIERNAFHNPAISMSTTDMVGYAMKVWNSPAHYRNVSTRKDKLKMRLNNIYVVGDYFFIDFSVENKTNLQFDIDELRVKLQDKKIEKSTNVQTIELRPALVLDRSTSFKKGYRNVIVLKKMTFPNDKVLTLELSEKQISGRTISLDLDYEDVLSADSFNSILLTGK</sequence>
<proteinExistence type="predicted"/>
<feature type="signal peptide" evidence="1">
    <location>
        <begin position="1"/>
        <end position="27"/>
    </location>
</feature>
<keyword evidence="3" id="KW-1185">Reference proteome</keyword>
<dbReference type="Pfam" id="PF13595">
    <property type="entry name" value="DUF4138"/>
    <property type="match status" value="1"/>
</dbReference>
<name>A0ABS6Y4J9_9BACT</name>